<dbReference type="EMBL" id="CADCWM010000743">
    <property type="protein sequence ID" value="CAA9578724.1"/>
    <property type="molecule type" value="Genomic_DNA"/>
</dbReference>
<keyword evidence="6 10" id="KW-0418">Kinase</keyword>
<dbReference type="SMART" id="SM00072">
    <property type="entry name" value="GuKc"/>
    <property type="match status" value="1"/>
</dbReference>
<organism evidence="10">
    <name type="scientific">uncultured Thermomicrobiales bacterium</name>
    <dbReference type="NCBI Taxonomy" id="1645740"/>
    <lineage>
        <taxon>Bacteria</taxon>
        <taxon>Pseudomonadati</taxon>
        <taxon>Thermomicrobiota</taxon>
        <taxon>Thermomicrobia</taxon>
        <taxon>Thermomicrobiales</taxon>
        <taxon>environmental samples</taxon>
    </lineage>
</organism>
<keyword evidence="4 10" id="KW-0808">Transferase</keyword>
<protein>
    <recommendedName>
        <fullName evidence="3">Guanylate kinase</fullName>
        <ecNumber evidence="2">2.7.4.8</ecNumber>
    </recommendedName>
    <alternativeName>
        <fullName evidence="8">GMP kinase</fullName>
    </alternativeName>
</protein>
<dbReference type="NCBIfam" id="TIGR03263">
    <property type="entry name" value="guanyl_kin"/>
    <property type="match status" value="1"/>
</dbReference>
<dbReference type="NCBIfam" id="NF011325">
    <property type="entry name" value="PRK14738.1"/>
    <property type="match status" value="1"/>
</dbReference>
<dbReference type="Gene3D" id="3.30.63.10">
    <property type="entry name" value="Guanylate Kinase phosphate binding domain"/>
    <property type="match status" value="1"/>
</dbReference>
<dbReference type="GO" id="GO:0005829">
    <property type="term" value="C:cytosol"/>
    <property type="evidence" value="ECO:0007669"/>
    <property type="project" value="TreeGrafter"/>
</dbReference>
<sequence length="214" mass="24150">MDTPEERADAILAELHANARPRLIVISGPSGVGKDTIIDRMRELRPEIHFAVTATTRPRRPNEIDGIHYYFYSAEEFAEKRAADEFLETAVVYGNEYGVPRTPIRNALARGQDVIVKVDTQGAGTIRRLVPAGIFIFIAPPTIDQLAQQLWGRKTDDPDTLLRRFRTAQEELGAIDLFDYVVFNEFGQPESAVDRILGILQAEQQRLRQPDVHV</sequence>
<evidence type="ECO:0000256" key="1">
    <source>
        <dbReference type="ARBA" id="ARBA00005790"/>
    </source>
</evidence>
<gene>
    <name evidence="10" type="ORF">AVDCRST_MAG88-3082</name>
</gene>
<accession>A0A6J4VIB4</accession>
<dbReference type="InterPro" id="IPR008144">
    <property type="entry name" value="Guanylate_kin-like_dom"/>
</dbReference>
<name>A0A6J4VIB4_9BACT</name>
<evidence type="ECO:0000256" key="8">
    <source>
        <dbReference type="ARBA" id="ARBA00030128"/>
    </source>
</evidence>
<keyword evidence="7" id="KW-0067">ATP-binding</keyword>
<keyword evidence="5" id="KW-0547">Nucleotide-binding</keyword>
<evidence type="ECO:0000256" key="4">
    <source>
        <dbReference type="ARBA" id="ARBA00022679"/>
    </source>
</evidence>
<dbReference type="PROSITE" id="PS50052">
    <property type="entry name" value="GUANYLATE_KINASE_2"/>
    <property type="match status" value="1"/>
</dbReference>
<dbReference type="SUPFAM" id="SSF52540">
    <property type="entry name" value="P-loop containing nucleoside triphosphate hydrolases"/>
    <property type="match status" value="1"/>
</dbReference>
<dbReference type="EC" id="2.7.4.8" evidence="2"/>
<evidence type="ECO:0000256" key="7">
    <source>
        <dbReference type="ARBA" id="ARBA00022840"/>
    </source>
</evidence>
<dbReference type="GO" id="GO:0005524">
    <property type="term" value="F:ATP binding"/>
    <property type="evidence" value="ECO:0007669"/>
    <property type="project" value="UniProtKB-KW"/>
</dbReference>
<dbReference type="Gene3D" id="3.40.50.300">
    <property type="entry name" value="P-loop containing nucleotide triphosphate hydrolases"/>
    <property type="match status" value="1"/>
</dbReference>
<reference evidence="10" key="1">
    <citation type="submission" date="2020-02" db="EMBL/GenBank/DDBJ databases">
        <authorList>
            <person name="Meier V. D."/>
        </authorList>
    </citation>
    <scope>NUCLEOTIDE SEQUENCE</scope>
    <source>
        <strain evidence="10">AVDCRST_MAG88</strain>
    </source>
</reference>
<comment type="similarity">
    <text evidence="1">Belongs to the guanylate kinase family.</text>
</comment>
<dbReference type="FunFam" id="3.30.63.10:FF:000002">
    <property type="entry name" value="Guanylate kinase 1"/>
    <property type="match status" value="1"/>
</dbReference>
<evidence type="ECO:0000256" key="2">
    <source>
        <dbReference type="ARBA" id="ARBA00012961"/>
    </source>
</evidence>
<dbReference type="InterPro" id="IPR017665">
    <property type="entry name" value="Guanylate_kinase"/>
</dbReference>
<evidence type="ECO:0000256" key="6">
    <source>
        <dbReference type="ARBA" id="ARBA00022777"/>
    </source>
</evidence>
<dbReference type="AlphaFoldDB" id="A0A6J4VIB4"/>
<dbReference type="PANTHER" id="PTHR23117">
    <property type="entry name" value="GUANYLATE KINASE-RELATED"/>
    <property type="match status" value="1"/>
</dbReference>
<evidence type="ECO:0000256" key="5">
    <source>
        <dbReference type="ARBA" id="ARBA00022741"/>
    </source>
</evidence>
<evidence type="ECO:0000313" key="10">
    <source>
        <dbReference type="EMBL" id="CAA9578724.1"/>
    </source>
</evidence>
<dbReference type="PANTHER" id="PTHR23117:SF13">
    <property type="entry name" value="GUANYLATE KINASE"/>
    <property type="match status" value="1"/>
</dbReference>
<dbReference type="Pfam" id="PF00625">
    <property type="entry name" value="Guanylate_kin"/>
    <property type="match status" value="1"/>
</dbReference>
<dbReference type="GO" id="GO:0004385">
    <property type="term" value="F:GMP kinase activity"/>
    <property type="evidence" value="ECO:0007669"/>
    <property type="project" value="UniProtKB-EC"/>
</dbReference>
<evidence type="ECO:0000256" key="3">
    <source>
        <dbReference type="ARBA" id="ARBA00016296"/>
    </source>
</evidence>
<feature type="domain" description="Guanylate kinase-like" evidence="9">
    <location>
        <begin position="21"/>
        <end position="201"/>
    </location>
</feature>
<evidence type="ECO:0000259" key="9">
    <source>
        <dbReference type="PROSITE" id="PS50052"/>
    </source>
</evidence>
<dbReference type="CDD" id="cd00071">
    <property type="entry name" value="GMPK"/>
    <property type="match status" value="1"/>
</dbReference>
<proteinExistence type="inferred from homology"/>
<dbReference type="InterPro" id="IPR008145">
    <property type="entry name" value="GK/Ca_channel_bsu"/>
</dbReference>
<dbReference type="InterPro" id="IPR027417">
    <property type="entry name" value="P-loop_NTPase"/>
</dbReference>